<sequence length="208" mass="22384">MAGQGTDGVDERKRATLRRFAAVGAASPLARLSESDEGSETGGSEARDAIAGYLSTTPGAHFSKIRDDLKLGTGETQHHLRRLEEEGVVERFRDGDYKRFVAAGRFDAFEKQALGYLRRETPRGMLIELLARPEATASELATSLGVSAPTVSKYAGELEEAGLLSRADGYAVERPETILLLLVAHADSFGDRARTLAAEADGLVRYDG</sequence>
<evidence type="ECO:0000313" key="3">
    <source>
        <dbReference type="EMBL" id="MFC4987624.1"/>
    </source>
</evidence>
<dbReference type="InterPro" id="IPR056504">
    <property type="entry name" value="HTH_HVO_0163_N"/>
</dbReference>
<dbReference type="InterPro" id="IPR011991">
    <property type="entry name" value="ArsR-like_HTH"/>
</dbReference>
<dbReference type="RefSeq" id="WP_114576975.1">
    <property type="nucleotide sequence ID" value="NZ_JAIVEF010000002.1"/>
</dbReference>
<comment type="caution">
    <text evidence="3">The sequence shown here is derived from an EMBL/GenBank/DDBJ whole genome shotgun (WGS) entry which is preliminary data.</text>
</comment>
<dbReference type="Pfam" id="PF13412">
    <property type="entry name" value="HTH_24"/>
    <property type="match status" value="1"/>
</dbReference>
<feature type="region of interest" description="Disordered" evidence="1">
    <location>
        <begin position="25"/>
        <end position="45"/>
    </location>
</feature>
<dbReference type="Proteomes" id="UP001595925">
    <property type="component" value="Unassembled WGS sequence"/>
</dbReference>
<evidence type="ECO:0000313" key="4">
    <source>
        <dbReference type="Proteomes" id="UP001595925"/>
    </source>
</evidence>
<organism evidence="3 4">
    <name type="scientific">Saliphagus infecundisoli</name>
    <dbReference type="NCBI Taxonomy" id="1849069"/>
    <lineage>
        <taxon>Archaea</taxon>
        <taxon>Methanobacteriati</taxon>
        <taxon>Methanobacteriota</taxon>
        <taxon>Stenosarchaea group</taxon>
        <taxon>Halobacteria</taxon>
        <taxon>Halobacteriales</taxon>
        <taxon>Natrialbaceae</taxon>
        <taxon>Saliphagus</taxon>
    </lineage>
</organism>
<dbReference type="CDD" id="cd00090">
    <property type="entry name" value="HTH_ARSR"/>
    <property type="match status" value="1"/>
</dbReference>
<dbReference type="InterPro" id="IPR036388">
    <property type="entry name" value="WH-like_DNA-bd_sf"/>
</dbReference>
<reference evidence="3 4" key="1">
    <citation type="journal article" date="2019" name="Int. J. Syst. Evol. Microbiol.">
        <title>The Global Catalogue of Microorganisms (GCM) 10K type strain sequencing project: providing services to taxonomists for standard genome sequencing and annotation.</title>
        <authorList>
            <consortium name="The Broad Institute Genomics Platform"/>
            <consortium name="The Broad Institute Genome Sequencing Center for Infectious Disease"/>
            <person name="Wu L."/>
            <person name="Ma J."/>
        </authorList>
    </citation>
    <scope>NUCLEOTIDE SEQUENCE [LARGE SCALE GENOMIC DNA]</scope>
    <source>
        <strain evidence="3 4">CGMCC 1.15824</strain>
    </source>
</reference>
<dbReference type="AlphaFoldDB" id="A0ABD5QEV3"/>
<proteinExistence type="predicted"/>
<dbReference type="PANTHER" id="PTHR36216">
    <property type="entry name" value="TRANSCRIPTIONAL REGULATOR, TRMB"/>
    <property type="match status" value="1"/>
</dbReference>
<accession>A0ABD5QEV3</accession>
<name>A0ABD5QEV3_9EURY</name>
<dbReference type="Pfam" id="PF24266">
    <property type="entry name" value="HTH_HVO_0163_N"/>
    <property type="match status" value="1"/>
</dbReference>
<dbReference type="InterPro" id="IPR036390">
    <property type="entry name" value="WH_DNA-bd_sf"/>
</dbReference>
<dbReference type="SUPFAM" id="SSF46785">
    <property type="entry name" value="Winged helix' DNA-binding domain"/>
    <property type="match status" value="2"/>
</dbReference>
<dbReference type="EMBL" id="JBHSJG010000029">
    <property type="protein sequence ID" value="MFC4987624.1"/>
    <property type="molecule type" value="Genomic_DNA"/>
</dbReference>
<protein>
    <submittedName>
        <fullName evidence="3">Winged helix-turn-helix transcriptional regulator</fullName>
    </submittedName>
</protein>
<feature type="domain" description="HVO-0163 N-terminal HTH" evidence="2">
    <location>
        <begin position="44"/>
        <end position="114"/>
    </location>
</feature>
<gene>
    <name evidence="3" type="ORF">ACFPFO_07590</name>
</gene>
<keyword evidence="4" id="KW-1185">Reference proteome</keyword>
<dbReference type="Gene3D" id="1.10.10.10">
    <property type="entry name" value="Winged helix-like DNA-binding domain superfamily/Winged helix DNA-binding domain"/>
    <property type="match status" value="2"/>
</dbReference>
<evidence type="ECO:0000259" key="2">
    <source>
        <dbReference type="Pfam" id="PF24266"/>
    </source>
</evidence>
<evidence type="ECO:0000256" key="1">
    <source>
        <dbReference type="SAM" id="MobiDB-lite"/>
    </source>
</evidence>
<dbReference type="PANTHER" id="PTHR36216:SF1">
    <property type="entry name" value="HTH ARSR-TYPE DOMAIN-CONTAINING PROTEIN"/>
    <property type="match status" value="1"/>
</dbReference>